<keyword evidence="2" id="KW-0902">Two-component regulatory system</keyword>
<evidence type="ECO:0000259" key="4">
    <source>
        <dbReference type="PROSITE" id="PS50110"/>
    </source>
</evidence>
<name>A0A2T1GCD7_9CYAN</name>
<dbReference type="EMBL" id="PVWO01000217">
    <property type="protein sequence ID" value="PSB55013.1"/>
    <property type="molecule type" value="Genomic_DNA"/>
</dbReference>
<dbReference type="InterPro" id="IPR001789">
    <property type="entry name" value="Sig_transdc_resp-reg_receiver"/>
</dbReference>
<evidence type="ECO:0000256" key="2">
    <source>
        <dbReference type="ARBA" id="ARBA00023012"/>
    </source>
</evidence>
<sequence length="116" mass="12753">MAEDNKTNIETFLLYLTYSGFDILVANDGLEVISLAEIHHPDAILMDIQMPGLDGLQAIAHIRQMPAIAQTPIIALTALAMPGDREKCLACGANEYLSKPAKLKQVRETIHKLLKN</sequence>
<feature type="modified residue" description="4-aspartylphosphate" evidence="3">
    <location>
        <position position="47"/>
    </location>
</feature>
<gene>
    <name evidence="5" type="ORF">C7B77_16375</name>
</gene>
<dbReference type="AlphaFoldDB" id="A0A2T1GCD7"/>
<dbReference type="OrthoDB" id="9800897at2"/>
<reference evidence="5 6" key="1">
    <citation type="submission" date="2018-03" db="EMBL/GenBank/DDBJ databases">
        <title>The ancient ancestry and fast evolution of plastids.</title>
        <authorList>
            <person name="Moore K.R."/>
            <person name="Magnabosco C."/>
            <person name="Momper L."/>
            <person name="Gold D.A."/>
            <person name="Bosak T."/>
            <person name="Fournier G.P."/>
        </authorList>
    </citation>
    <scope>NUCLEOTIDE SEQUENCE [LARGE SCALE GENOMIC DNA]</scope>
    <source>
        <strain evidence="5 6">CCALA 037</strain>
    </source>
</reference>
<feature type="domain" description="Response regulatory" evidence="4">
    <location>
        <begin position="1"/>
        <end position="114"/>
    </location>
</feature>
<dbReference type="Proteomes" id="UP000238937">
    <property type="component" value="Unassembled WGS sequence"/>
</dbReference>
<evidence type="ECO:0000256" key="3">
    <source>
        <dbReference type="PROSITE-ProRule" id="PRU00169"/>
    </source>
</evidence>
<evidence type="ECO:0000313" key="5">
    <source>
        <dbReference type="EMBL" id="PSB55013.1"/>
    </source>
</evidence>
<dbReference type="SMART" id="SM00448">
    <property type="entry name" value="REC"/>
    <property type="match status" value="1"/>
</dbReference>
<evidence type="ECO:0000313" key="6">
    <source>
        <dbReference type="Proteomes" id="UP000238937"/>
    </source>
</evidence>
<dbReference type="Gene3D" id="3.40.50.2300">
    <property type="match status" value="1"/>
</dbReference>
<dbReference type="CDD" id="cd17546">
    <property type="entry name" value="REC_hyHK_CKI1_RcsC-like"/>
    <property type="match status" value="1"/>
</dbReference>
<dbReference type="GO" id="GO:0000160">
    <property type="term" value="P:phosphorelay signal transduction system"/>
    <property type="evidence" value="ECO:0007669"/>
    <property type="project" value="UniProtKB-KW"/>
</dbReference>
<dbReference type="SUPFAM" id="SSF52172">
    <property type="entry name" value="CheY-like"/>
    <property type="match status" value="1"/>
</dbReference>
<keyword evidence="6" id="KW-1185">Reference proteome</keyword>
<accession>A0A2T1GCD7</accession>
<dbReference type="InterPro" id="IPR011006">
    <property type="entry name" value="CheY-like_superfamily"/>
</dbReference>
<evidence type="ECO:0000256" key="1">
    <source>
        <dbReference type="ARBA" id="ARBA00022553"/>
    </source>
</evidence>
<comment type="caution">
    <text evidence="5">The sequence shown here is derived from an EMBL/GenBank/DDBJ whole genome shotgun (WGS) entry which is preliminary data.</text>
</comment>
<protein>
    <recommendedName>
        <fullName evidence="4">Response regulatory domain-containing protein</fullName>
    </recommendedName>
</protein>
<organism evidence="5 6">
    <name type="scientific">Chamaesiphon polymorphus CCALA 037</name>
    <dbReference type="NCBI Taxonomy" id="2107692"/>
    <lineage>
        <taxon>Bacteria</taxon>
        <taxon>Bacillati</taxon>
        <taxon>Cyanobacteriota</taxon>
        <taxon>Cyanophyceae</taxon>
        <taxon>Gomontiellales</taxon>
        <taxon>Chamaesiphonaceae</taxon>
        <taxon>Chamaesiphon</taxon>
    </lineage>
</organism>
<dbReference type="PROSITE" id="PS50110">
    <property type="entry name" value="RESPONSE_REGULATORY"/>
    <property type="match status" value="1"/>
</dbReference>
<proteinExistence type="predicted"/>
<keyword evidence="1 3" id="KW-0597">Phosphoprotein</keyword>
<dbReference type="PANTHER" id="PTHR45339">
    <property type="entry name" value="HYBRID SIGNAL TRANSDUCTION HISTIDINE KINASE J"/>
    <property type="match status" value="1"/>
</dbReference>
<dbReference type="Pfam" id="PF00072">
    <property type="entry name" value="Response_reg"/>
    <property type="match status" value="1"/>
</dbReference>
<dbReference type="PANTHER" id="PTHR45339:SF1">
    <property type="entry name" value="HYBRID SIGNAL TRANSDUCTION HISTIDINE KINASE J"/>
    <property type="match status" value="1"/>
</dbReference>